<proteinExistence type="predicted"/>
<evidence type="ECO:0000313" key="4">
    <source>
        <dbReference type="EMBL" id="KAD2093512.1"/>
    </source>
</evidence>
<feature type="signal peptide" evidence="1">
    <location>
        <begin position="1"/>
        <end position="23"/>
    </location>
</feature>
<comment type="caution">
    <text evidence="3">The sequence shown here is derived from an EMBL/GenBank/DDBJ whole genome shotgun (WGS) entry which is preliminary data.</text>
</comment>
<dbReference type="EMBL" id="SZYD01001974">
    <property type="protein sequence ID" value="KAD0092167.1"/>
    <property type="molecule type" value="Genomic_DNA"/>
</dbReference>
<evidence type="ECO:0000313" key="3">
    <source>
        <dbReference type="EMBL" id="KAD0092167.1"/>
    </source>
</evidence>
<reference evidence="3 5" key="1">
    <citation type="submission" date="2019-05" db="EMBL/GenBank/DDBJ databases">
        <title>Mikania micrantha, genome provides insights into the molecular mechanism of rapid growth.</title>
        <authorList>
            <person name="Liu B."/>
        </authorList>
    </citation>
    <scope>NUCLEOTIDE SEQUENCE [LARGE SCALE GENOMIC DNA]</scope>
    <source>
        <strain evidence="3">NLD-2019</strain>
        <tissue evidence="3">Leaf</tissue>
    </source>
</reference>
<dbReference type="Proteomes" id="UP000326396">
    <property type="component" value="Unassembled WGS sequence"/>
</dbReference>
<dbReference type="Pfam" id="PF00188">
    <property type="entry name" value="CAP"/>
    <property type="match status" value="1"/>
</dbReference>
<dbReference type="PANTHER" id="PTHR10334">
    <property type="entry name" value="CYSTEINE-RICH SECRETORY PROTEIN-RELATED"/>
    <property type="match status" value="1"/>
</dbReference>
<dbReference type="PRINTS" id="PR00837">
    <property type="entry name" value="V5TPXLIKE"/>
</dbReference>
<keyword evidence="1" id="KW-0732">Signal</keyword>
<dbReference type="SUPFAM" id="SSF55797">
    <property type="entry name" value="PR-1-like"/>
    <property type="match status" value="1"/>
</dbReference>
<organism evidence="3 5">
    <name type="scientific">Mikania micrantha</name>
    <name type="common">bitter vine</name>
    <dbReference type="NCBI Taxonomy" id="192012"/>
    <lineage>
        <taxon>Eukaryota</taxon>
        <taxon>Viridiplantae</taxon>
        <taxon>Streptophyta</taxon>
        <taxon>Embryophyta</taxon>
        <taxon>Tracheophyta</taxon>
        <taxon>Spermatophyta</taxon>
        <taxon>Magnoliopsida</taxon>
        <taxon>eudicotyledons</taxon>
        <taxon>Gunneridae</taxon>
        <taxon>Pentapetalae</taxon>
        <taxon>asterids</taxon>
        <taxon>campanulids</taxon>
        <taxon>Asterales</taxon>
        <taxon>Asteraceae</taxon>
        <taxon>Asteroideae</taxon>
        <taxon>Heliantheae alliance</taxon>
        <taxon>Eupatorieae</taxon>
        <taxon>Mikania</taxon>
    </lineage>
</organism>
<evidence type="ECO:0000313" key="5">
    <source>
        <dbReference type="Proteomes" id="UP000326396"/>
    </source>
</evidence>
<dbReference type="Gene3D" id="3.40.33.10">
    <property type="entry name" value="CAP"/>
    <property type="match status" value="1"/>
</dbReference>
<name>A0A5N6LB10_9ASTR</name>
<keyword evidence="5" id="KW-1185">Reference proteome</keyword>
<feature type="domain" description="SCP" evidence="2">
    <location>
        <begin position="27"/>
        <end position="154"/>
    </location>
</feature>
<gene>
    <name evidence="4" type="ORF">E3N88_41837</name>
    <name evidence="3" type="ORF">E3N88_44795</name>
</gene>
<accession>A0A5N6LB10</accession>
<dbReference type="InterPro" id="IPR001283">
    <property type="entry name" value="CRISP-related"/>
</dbReference>
<evidence type="ECO:0000256" key="1">
    <source>
        <dbReference type="SAM" id="SignalP"/>
    </source>
</evidence>
<dbReference type="EMBL" id="SZYD01000190">
    <property type="protein sequence ID" value="KAD2093512.1"/>
    <property type="molecule type" value="Genomic_DNA"/>
</dbReference>
<dbReference type="AlphaFoldDB" id="A0A5N6LB10"/>
<feature type="chain" id="PRO_5033495297" description="SCP domain-containing protein" evidence="1">
    <location>
        <begin position="24"/>
        <end position="158"/>
    </location>
</feature>
<dbReference type="SMART" id="SM00198">
    <property type="entry name" value="SCP"/>
    <property type="match status" value="1"/>
</dbReference>
<evidence type="ECO:0000259" key="2">
    <source>
        <dbReference type="SMART" id="SM00198"/>
    </source>
</evidence>
<dbReference type="InterPro" id="IPR014044">
    <property type="entry name" value="CAP_dom"/>
</dbReference>
<dbReference type="OrthoDB" id="337038at2759"/>
<dbReference type="InterPro" id="IPR035940">
    <property type="entry name" value="CAP_sf"/>
</dbReference>
<sequence length="158" mass="17686">MGYLHKTLLVFGLSMAIIHLSHAQDGNAPEDYIAAHSCIRKVFDLPQLQWNPDLAKAAQAWADQSKNCKLKRSGKCGESMAAGPNLNGSYAVQMWLDEKREYDYYEHKCKKPCSHYVQTIWKNTTCLGCGRAQCDDGVSWVVVCKYDPPGNIAGEKPF</sequence>
<protein>
    <recommendedName>
        <fullName evidence="2">SCP domain-containing protein</fullName>
    </recommendedName>
</protein>